<dbReference type="PANTHER" id="PTHR33885:SF3">
    <property type="entry name" value="PHAGE SHOCK PROTEIN C"/>
    <property type="match status" value="1"/>
</dbReference>
<gene>
    <name evidence="8" type="ordered locus">Bacsa_2846</name>
</gene>
<evidence type="ECO:0000256" key="3">
    <source>
        <dbReference type="ARBA" id="ARBA00022692"/>
    </source>
</evidence>
<evidence type="ECO:0000256" key="5">
    <source>
        <dbReference type="ARBA" id="ARBA00023136"/>
    </source>
</evidence>
<dbReference type="eggNOG" id="COG1983">
    <property type="taxonomic scope" value="Bacteria"/>
</dbReference>
<evidence type="ECO:0000256" key="6">
    <source>
        <dbReference type="SAM" id="Phobius"/>
    </source>
</evidence>
<evidence type="ECO:0000259" key="7">
    <source>
        <dbReference type="Pfam" id="PF04024"/>
    </source>
</evidence>
<dbReference type="RefSeq" id="WP_013618752.1">
    <property type="nucleotide sequence ID" value="NC_015164.1"/>
</dbReference>
<keyword evidence="3 6" id="KW-0812">Transmembrane</keyword>
<organism evidence="8 9">
    <name type="scientific">Phocaeicola salanitronis (strain DSM 18170 / JCM 13657 / CCUG 60908 / BL78)</name>
    <name type="common">Bacteroides salanitronis</name>
    <dbReference type="NCBI Taxonomy" id="667015"/>
    <lineage>
        <taxon>Bacteria</taxon>
        <taxon>Pseudomonadati</taxon>
        <taxon>Bacteroidota</taxon>
        <taxon>Bacteroidia</taxon>
        <taxon>Bacteroidales</taxon>
        <taxon>Bacteroidaceae</taxon>
        <taxon>Phocaeicola</taxon>
    </lineage>
</organism>
<comment type="subcellular location">
    <subcellularLocation>
        <location evidence="1">Cell membrane</location>
        <topology evidence="1">Single-pass membrane protein</topology>
    </subcellularLocation>
</comment>
<dbReference type="AlphaFoldDB" id="F0R1D5"/>
<evidence type="ECO:0000313" key="9">
    <source>
        <dbReference type="Proteomes" id="UP000007486"/>
    </source>
</evidence>
<keyword evidence="9" id="KW-1185">Reference proteome</keyword>
<protein>
    <submittedName>
        <fullName evidence="8">Phage shock protein C, PspC</fullName>
    </submittedName>
</protein>
<dbReference type="InterPro" id="IPR007168">
    <property type="entry name" value="Phageshock_PspC_N"/>
</dbReference>
<sequence>MEGKKLTRPQSNKMLAGVCAGIANYFNLDPTLIRVIYALLTVFTAFAGIIVYLLLWIIIPEDK</sequence>
<evidence type="ECO:0000256" key="1">
    <source>
        <dbReference type="ARBA" id="ARBA00004162"/>
    </source>
</evidence>
<feature type="domain" description="Phage shock protein PspC N-terminal" evidence="7">
    <location>
        <begin position="4"/>
        <end position="61"/>
    </location>
</feature>
<proteinExistence type="predicted"/>
<dbReference type="PANTHER" id="PTHR33885">
    <property type="entry name" value="PHAGE SHOCK PROTEIN C"/>
    <property type="match status" value="1"/>
</dbReference>
<feature type="transmembrane region" description="Helical" evidence="6">
    <location>
        <begin position="35"/>
        <end position="59"/>
    </location>
</feature>
<dbReference type="KEGG" id="bsa:Bacsa_2846"/>
<keyword evidence="5 6" id="KW-0472">Membrane</keyword>
<dbReference type="STRING" id="667015.Bacsa_2846"/>
<reference evidence="8 9" key="1">
    <citation type="journal article" date="2011" name="Stand. Genomic Sci.">
        <title>Complete genome sequence of Bacteroides salanitronis type strain (BL78).</title>
        <authorList>
            <person name="Gronow S."/>
            <person name="Held B."/>
            <person name="Lucas S."/>
            <person name="Lapidus A."/>
            <person name="Del Rio T.G."/>
            <person name="Nolan M."/>
            <person name="Tice H."/>
            <person name="Deshpande S."/>
            <person name="Cheng J.F."/>
            <person name="Pitluck S."/>
            <person name="Liolios K."/>
            <person name="Pagani I."/>
            <person name="Ivanova N."/>
            <person name="Mavromatis K."/>
            <person name="Pati A."/>
            <person name="Tapia R."/>
            <person name="Han C."/>
            <person name="Goodwin L."/>
            <person name="Chen A."/>
            <person name="Palaniappan K."/>
            <person name="Land M."/>
            <person name="Hauser L."/>
            <person name="Chang Y.J."/>
            <person name="Jeffries C.D."/>
            <person name="Brambilla E.M."/>
            <person name="Rohde M."/>
            <person name="Goker M."/>
            <person name="Detter J.C."/>
            <person name="Woyke T."/>
            <person name="Bristow J."/>
            <person name="Markowitz V."/>
            <person name="Hugenholtz P."/>
            <person name="Kyrpides N.C."/>
            <person name="Klenk H.P."/>
            <person name="Eisen J.A."/>
        </authorList>
    </citation>
    <scope>NUCLEOTIDE SEQUENCE [LARGE SCALE GENOMIC DNA]</scope>
    <source>
        <strain evidence="8 9">DSM 18170</strain>
    </source>
</reference>
<dbReference type="GO" id="GO:0005886">
    <property type="term" value="C:plasma membrane"/>
    <property type="evidence" value="ECO:0007669"/>
    <property type="project" value="UniProtKB-SubCell"/>
</dbReference>
<dbReference type="Proteomes" id="UP000007486">
    <property type="component" value="Chromosome"/>
</dbReference>
<keyword evidence="2" id="KW-1003">Cell membrane</keyword>
<evidence type="ECO:0000256" key="4">
    <source>
        <dbReference type="ARBA" id="ARBA00022989"/>
    </source>
</evidence>
<keyword evidence="4 6" id="KW-1133">Transmembrane helix</keyword>
<dbReference type="HOGENOM" id="CLU_143433_5_0_10"/>
<dbReference type="OrthoDB" id="5772680at2"/>
<evidence type="ECO:0000256" key="2">
    <source>
        <dbReference type="ARBA" id="ARBA00022475"/>
    </source>
</evidence>
<dbReference type="EMBL" id="CP002530">
    <property type="protein sequence ID" value="ADY37379.1"/>
    <property type="molecule type" value="Genomic_DNA"/>
</dbReference>
<dbReference type="InterPro" id="IPR052027">
    <property type="entry name" value="PspC"/>
</dbReference>
<accession>F0R1D5</accession>
<evidence type="ECO:0000313" key="8">
    <source>
        <dbReference type="EMBL" id="ADY37379.1"/>
    </source>
</evidence>
<name>F0R1D5_PHOSB</name>
<dbReference type="Pfam" id="PF04024">
    <property type="entry name" value="PspC"/>
    <property type="match status" value="1"/>
</dbReference>